<dbReference type="OrthoDB" id="965336at2"/>
<reference evidence="1 2" key="1">
    <citation type="submission" date="2019-02" db="EMBL/GenBank/DDBJ databases">
        <title>Pedobacter sp. RP-3-11 sp. nov., isolated from Arctic soil.</title>
        <authorList>
            <person name="Dahal R.H."/>
        </authorList>
    </citation>
    <scope>NUCLEOTIDE SEQUENCE [LARGE SCALE GENOMIC DNA]</scope>
    <source>
        <strain evidence="1 2">RP-3-11</strain>
    </source>
</reference>
<proteinExistence type="predicted"/>
<comment type="caution">
    <text evidence="1">The sequence shown here is derived from an EMBL/GenBank/DDBJ whole genome shotgun (WGS) entry which is preliminary data.</text>
</comment>
<gene>
    <name evidence="1" type="ORF">EZ449_20740</name>
</gene>
<sequence length="82" mass="9094">MSYQVDFKSILIGFLSAALLIGAFSFKDEASEKEGRYQTSVAESGVVILDTKTGAYIMSMNLSNYNWQKGDFSTTHRLSKAK</sequence>
<dbReference type="RefSeq" id="WP_131562534.1">
    <property type="nucleotide sequence ID" value="NZ_SJSN01000024.1"/>
</dbReference>
<dbReference type="EMBL" id="SJSN01000024">
    <property type="protein sequence ID" value="TCD00282.1"/>
    <property type="molecule type" value="Genomic_DNA"/>
</dbReference>
<dbReference type="Proteomes" id="UP000291485">
    <property type="component" value="Unassembled WGS sequence"/>
</dbReference>
<organism evidence="1 2">
    <name type="scientific">Pedobacter frigidisoli</name>
    <dbReference type="NCBI Taxonomy" id="2530455"/>
    <lineage>
        <taxon>Bacteria</taxon>
        <taxon>Pseudomonadati</taxon>
        <taxon>Bacteroidota</taxon>
        <taxon>Sphingobacteriia</taxon>
        <taxon>Sphingobacteriales</taxon>
        <taxon>Sphingobacteriaceae</taxon>
        <taxon>Pedobacter</taxon>
    </lineage>
</organism>
<evidence type="ECO:0000313" key="2">
    <source>
        <dbReference type="Proteomes" id="UP000291485"/>
    </source>
</evidence>
<accession>A0A4R0NI47</accession>
<keyword evidence="2" id="KW-1185">Reference proteome</keyword>
<protein>
    <submittedName>
        <fullName evidence="1">Uncharacterized protein</fullName>
    </submittedName>
</protein>
<name>A0A4R0NI47_9SPHI</name>
<dbReference type="AlphaFoldDB" id="A0A4R0NI47"/>
<evidence type="ECO:0000313" key="1">
    <source>
        <dbReference type="EMBL" id="TCD00282.1"/>
    </source>
</evidence>